<dbReference type="InterPro" id="IPR026453">
    <property type="entry name" value="PGF_pre_PGF"/>
</dbReference>
<dbReference type="EMBL" id="DTLB01000051">
    <property type="protein sequence ID" value="HFW33047.1"/>
    <property type="molecule type" value="Genomic_DNA"/>
</dbReference>
<evidence type="ECO:0000313" key="2">
    <source>
        <dbReference type="EMBL" id="HFW33047.1"/>
    </source>
</evidence>
<feature type="domain" description="CARDB" evidence="1">
    <location>
        <begin position="135"/>
        <end position="217"/>
    </location>
</feature>
<dbReference type="AlphaFoldDB" id="A0A7C3RDB3"/>
<dbReference type="NCBIfam" id="TIGR04213">
    <property type="entry name" value="PGF_pre_PGF"/>
    <property type="match status" value="1"/>
</dbReference>
<organism evidence="2">
    <name type="scientific">Archaeoglobus fulgidus</name>
    <dbReference type="NCBI Taxonomy" id="2234"/>
    <lineage>
        <taxon>Archaea</taxon>
        <taxon>Methanobacteriati</taxon>
        <taxon>Methanobacteriota</taxon>
        <taxon>Archaeoglobi</taxon>
        <taxon>Archaeoglobales</taxon>
        <taxon>Archaeoglobaceae</taxon>
        <taxon>Archaeoglobus</taxon>
    </lineage>
</organism>
<protein>
    <submittedName>
        <fullName evidence="2">PGF-pre-PGF domain-containing protein</fullName>
    </submittedName>
</protein>
<dbReference type="InterPro" id="IPR013783">
    <property type="entry name" value="Ig-like_fold"/>
</dbReference>
<evidence type="ECO:0000259" key="1">
    <source>
        <dbReference type="Pfam" id="PF07705"/>
    </source>
</evidence>
<dbReference type="Gene3D" id="2.60.40.10">
    <property type="entry name" value="Immunoglobulins"/>
    <property type="match status" value="1"/>
</dbReference>
<dbReference type="InterPro" id="IPR011635">
    <property type="entry name" value="CARDB"/>
</dbReference>
<dbReference type="Pfam" id="PF07705">
    <property type="entry name" value="CARDB"/>
    <property type="match status" value="1"/>
</dbReference>
<proteinExistence type="predicted"/>
<comment type="caution">
    <text evidence="2">The sequence shown here is derived from an EMBL/GenBank/DDBJ whole genome shotgun (WGS) entry which is preliminary data.</text>
</comment>
<accession>A0A7C3RDB3</accession>
<gene>
    <name evidence="2" type="ORF">ENW66_08910</name>
</gene>
<sequence>MQNYPSASIPYFENTDTLRFLNWALNGSAGGCGECVYALFEDQWDFIIGPYFQGYSFTDYQTRLLSLISNIKANFSNRFCAYLPLSTYHTAFAGGYSYPAGDRFYALNIDGYYLRQWVSDVLSGNCTDAKDMGLRDLQVEVLSYPTDAIVNNTYNITVKVSNVGSNATPDPFFVLLKSGTTTLGYKVFQLSANSNVTFNFTWTPEAAGSQQLSVVADRLLLPALATLLPFGSVVELLNSLASEANNTASFSVNVITPTPAQTTPRPAVGGIGGGGAMPGVPVYITAYVTVKANEGAELTLPQSAFWETNVVSLIIMSSEDNNIRFRIEKLKELPAEIPKPEGMLALILSIEPTMSKSTALSGSIRFGIEIDSIREKGFDPNAITVILLKWDGSKWIELPTKFVSSDGKYNYYEASTPSFSYFAAVIKAAPTPTPTPTPTTTPTAAITPTPTATPAEKHFLQWHIC</sequence>
<reference evidence="2" key="1">
    <citation type="journal article" date="2020" name="mSystems">
        <title>Genome- and Community-Level Interaction Insights into Carbon Utilization and Element Cycling Functions of Hydrothermarchaeota in Hydrothermal Sediment.</title>
        <authorList>
            <person name="Zhou Z."/>
            <person name="Liu Y."/>
            <person name="Xu W."/>
            <person name="Pan J."/>
            <person name="Luo Z.H."/>
            <person name="Li M."/>
        </authorList>
    </citation>
    <scope>NUCLEOTIDE SEQUENCE [LARGE SCALE GENOMIC DNA]</scope>
    <source>
        <strain evidence="2">SpSt-87</strain>
    </source>
</reference>
<name>A0A7C3RDB3_ARCFL</name>